<dbReference type="Proteomes" id="UP000186657">
    <property type="component" value="Unassembled WGS sequence"/>
</dbReference>
<dbReference type="InterPro" id="IPR012337">
    <property type="entry name" value="RNaseH-like_sf"/>
</dbReference>
<proteinExistence type="predicted"/>
<protein>
    <recommendedName>
        <fullName evidence="3">Transposase</fullName>
    </recommendedName>
</protein>
<sequence length="170" mass="19245">MLRWFYEAIVALQWHPFMGINAQGYYQSKLSCGFVPLKGLITALGQSWAGMITCFKNNSLQCTLLARWDEDYSDPWLILTDLEPDQAEILWYGMGSWIECMFKDIKRGGLQWHLTRISDPKRAERVWLAIAVATLWLVSVGGKADDKLLASSLQLAQPMDNSTGQSRIGV</sequence>
<evidence type="ECO:0000313" key="1">
    <source>
        <dbReference type="EMBL" id="OLT62017.1"/>
    </source>
</evidence>
<dbReference type="SUPFAM" id="SSF53098">
    <property type="entry name" value="Ribonuclease H-like"/>
    <property type="match status" value="1"/>
</dbReference>
<name>A0A1U7N7U0_9CYAN</name>
<comment type="caution">
    <text evidence="1">The sequence shown here is derived from an EMBL/GenBank/DDBJ whole genome shotgun (WGS) entry which is preliminary data.</text>
</comment>
<reference evidence="1 2" key="1">
    <citation type="submission" date="2016-10" db="EMBL/GenBank/DDBJ databases">
        <title>Comparative genomics uncovers the prolific and rare metabolic potential of the cyanobacterial genus Moorea.</title>
        <authorList>
            <person name="Leao T."/>
            <person name="Castelao G."/>
            <person name="Korobeynikov A."/>
            <person name="Monroe E.A."/>
            <person name="Podell S."/>
            <person name="Glukhov E."/>
            <person name="Allen E."/>
            <person name="Gerwick W.H."/>
            <person name="Gerwick L."/>
        </authorList>
    </citation>
    <scope>NUCLEOTIDE SEQUENCE [LARGE SCALE GENOMIC DNA]</scope>
    <source>
        <strain evidence="1 2">PNG5-198</strain>
    </source>
</reference>
<dbReference type="AlphaFoldDB" id="A0A1U7N7U0"/>
<dbReference type="EMBL" id="MKZS01000001">
    <property type="protein sequence ID" value="OLT62017.1"/>
    <property type="molecule type" value="Genomic_DNA"/>
</dbReference>
<keyword evidence="2" id="KW-1185">Reference proteome</keyword>
<evidence type="ECO:0008006" key="3">
    <source>
        <dbReference type="Google" id="ProtNLM"/>
    </source>
</evidence>
<accession>A0A1U7N7U0</accession>
<evidence type="ECO:0000313" key="2">
    <source>
        <dbReference type="Proteomes" id="UP000186657"/>
    </source>
</evidence>
<gene>
    <name evidence="1" type="ORF">BJP37_26300</name>
</gene>
<organism evidence="1 2">
    <name type="scientific">Moorena bouillonii PNG</name>
    <dbReference type="NCBI Taxonomy" id="568701"/>
    <lineage>
        <taxon>Bacteria</taxon>
        <taxon>Bacillati</taxon>
        <taxon>Cyanobacteriota</taxon>
        <taxon>Cyanophyceae</taxon>
        <taxon>Coleofasciculales</taxon>
        <taxon>Coleofasciculaceae</taxon>
        <taxon>Moorena</taxon>
    </lineage>
</organism>